<dbReference type="GO" id="GO:0004022">
    <property type="term" value="F:alcohol dehydrogenase (NAD+) activity"/>
    <property type="evidence" value="ECO:0007669"/>
    <property type="project" value="UniProtKB-EC"/>
</dbReference>
<comment type="catalytic activity">
    <reaction evidence="7">
        <text>a secondary alcohol + NAD(+) = a ketone + NADH + H(+)</text>
        <dbReference type="Rhea" id="RHEA:10740"/>
        <dbReference type="ChEBI" id="CHEBI:15378"/>
        <dbReference type="ChEBI" id="CHEBI:17087"/>
        <dbReference type="ChEBI" id="CHEBI:35681"/>
        <dbReference type="ChEBI" id="CHEBI:57540"/>
        <dbReference type="ChEBI" id="CHEBI:57945"/>
        <dbReference type="EC" id="1.1.1.1"/>
    </reaction>
</comment>
<keyword evidence="6" id="KW-0560">Oxidoreductase</keyword>
<proteinExistence type="inferred from homology"/>
<dbReference type="EMBL" id="RBXT01000001">
    <property type="protein sequence ID" value="RKT77895.1"/>
    <property type="molecule type" value="Genomic_DNA"/>
</dbReference>
<dbReference type="Pfam" id="PF00107">
    <property type="entry name" value="ADH_zinc_N"/>
    <property type="match status" value="1"/>
</dbReference>
<dbReference type="InterPro" id="IPR002328">
    <property type="entry name" value="ADH_Zn_CS"/>
</dbReference>
<dbReference type="EC" id="1.1.1.1" evidence="3"/>
<dbReference type="InterPro" id="IPR013154">
    <property type="entry name" value="ADH-like_N"/>
</dbReference>
<dbReference type="SUPFAM" id="SSF51735">
    <property type="entry name" value="NAD(P)-binding Rossmann-fold domains"/>
    <property type="match status" value="1"/>
</dbReference>
<evidence type="ECO:0000256" key="7">
    <source>
        <dbReference type="ARBA" id="ARBA00049164"/>
    </source>
</evidence>
<evidence type="ECO:0000256" key="5">
    <source>
        <dbReference type="ARBA" id="ARBA00022833"/>
    </source>
</evidence>
<dbReference type="SMART" id="SM00829">
    <property type="entry name" value="PKS_ER"/>
    <property type="match status" value="1"/>
</dbReference>
<comment type="similarity">
    <text evidence="2 9">Belongs to the zinc-containing alcohol dehydrogenase family.</text>
</comment>
<dbReference type="AlphaFoldDB" id="A0A495XXL3"/>
<keyword evidence="5 9" id="KW-0862">Zinc</keyword>
<evidence type="ECO:0000256" key="1">
    <source>
        <dbReference type="ARBA" id="ARBA00001947"/>
    </source>
</evidence>
<dbReference type="InterPro" id="IPR011032">
    <property type="entry name" value="GroES-like_sf"/>
</dbReference>
<sequence length="345" mass="36433">MSETMRAVQVVGYHQKLEMTELPVPQVENPYDVVVRVGGAGVCRTDLHILEGQWAEKSQVTLPYTIGHENAGWVHAVGSAVTNVKEGDTVILHPLITCGLCRACRSGDDVHCENNEFPGISTNGGYAEYIRTTARSCVKIDSALEPSDVAALADAGLTAYHAAAKAARRLTPRDTCVMIGAGGLGHIGIQVMRALSPARLVVVDRNPEALKLAESIGADEGVPGDGGHVDAVRELTAGLGAEAVIDFVGEGGATAEGIAMLRPAGDYYVVGYGEDITVPTIDMVSDEINIIGNLVGSYNDLSDLMALAARGMVTLHTQKYRLDDFQTAVDDLDGGRVRGRAILTP</sequence>
<evidence type="ECO:0000313" key="11">
    <source>
        <dbReference type="EMBL" id="RKT77895.1"/>
    </source>
</evidence>
<dbReference type="PANTHER" id="PTHR42940:SF8">
    <property type="entry name" value="VACUOLAR PROTEIN SORTING-ASSOCIATED PROTEIN 11"/>
    <property type="match status" value="1"/>
</dbReference>
<feature type="domain" description="Enoyl reductase (ER)" evidence="10">
    <location>
        <begin position="12"/>
        <end position="343"/>
    </location>
</feature>
<dbReference type="InterPro" id="IPR013149">
    <property type="entry name" value="ADH-like_C"/>
</dbReference>
<evidence type="ECO:0000256" key="4">
    <source>
        <dbReference type="ARBA" id="ARBA00022723"/>
    </source>
</evidence>
<dbReference type="Gene3D" id="3.90.180.10">
    <property type="entry name" value="Medium-chain alcohol dehydrogenases, catalytic domain"/>
    <property type="match status" value="1"/>
</dbReference>
<evidence type="ECO:0000256" key="9">
    <source>
        <dbReference type="RuleBase" id="RU361277"/>
    </source>
</evidence>
<organism evidence="11 12">
    <name type="scientific">Terracoccus luteus</name>
    <dbReference type="NCBI Taxonomy" id="53356"/>
    <lineage>
        <taxon>Bacteria</taxon>
        <taxon>Bacillati</taxon>
        <taxon>Actinomycetota</taxon>
        <taxon>Actinomycetes</taxon>
        <taxon>Micrococcales</taxon>
        <taxon>Intrasporangiaceae</taxon>
        <taxon>Terracoccus</taxon>
    </lineage>
</organism>
<name>A0A495XXL3_9MICO</name>
<dbReference type="InterPro" id="IPR020843">
    <property type="entry name" value="ER"/>
</dbReference>
<keyword evidence="12" id="KW-1185">Reference proteome</keyword>
<keyword evidence="4 9" id="KW-0479">Metal-binding</keyword>
<evidence type="ECO:0000256" key="2">
    <source>
        <dbReference type="ARBA" id="ARBA00008072"/>
    </source>
</evidence>
<protein>
    <recommendedName>
        <fullName evidence="3">alcohol dehydrogenase</fullName>
        <ecNumber evidence="3">1.1.1.1</ecNumber>
    </recommendedName>
</protein>
<comment type="caution">
    <text evidence="11">The sequence shown here is derived from an EMBL/GenBank/DDBJ whole genome shotgun (WGS) entry which is preliminary data.</text>
</comment>
<gene>
    <name evidence="11" type="ORF">DFJ68_1327</name>
</gene>
<evidence type="ECO:0000256" key="6">
    <source>
        <dbReference type="ARBA" id="ARBA00023002"/>
    </source>
</evidence>
<dbReference type="Pfam" id="PF08240">
    <property type="entry name" value="ADH_N"/>
    <property type="match status" value="1"/>
</dbReference>
<evidence type="ECO:0000259" key="10">
    <source>
        <dbReference type="SMART" id="SM00829"/>
    </source>
</evidence>
<dbReference type="SUPFAM" id="SSF50129">
    <property type="entry name" value="GroES-like"/>
    <property type="match status" value="1"/>
</dbReference>
<comment type="catalytic activity">
    <reaction evidence="8">
        <text>a primary alcohol + NAD(+) = an aldehyde + NADH + H(+)</text>
        <dbReference type="Rhea" id="RHEA:10736"/>
        <dbReference type="ChEBI" id="CHEBI:15378"/>
        <dbReference type="ChEBI" id="CHEBI:15734"/>
        <dbReference type="ChEBI" id="CHEBI:17478"/>
        <dbReference type="ChEBI" id="CHEBI:57540"/>
        <dbReference type="ChEBI" id="CHEBI:57945"/>
        <dbReference type="EC" id="1.1.1.1"/>
    </reaction>
</comment>
<reference evidence="11 12" key="1">
    <citation type="submission" date="2018-10" db="EMBL/GenBank/DDBJ databases">
        <title>Sequencing the genomes of 1000 actinobacteria strains.</title>
        <authorList>
            <person name="Klenk H.-P."/>
        </authorList>
    </citation>
    <scope>NUCLEOTIDE SEQUENCE [LARGE SCALE GENOMIC DNA]</scope>
    <source>
        <strain evidence="11 12">DSM 44267</strain>
    </source>
</reference>
<dbReference type="CDD" id="cd05284">
    <property type="entry name" value="arabinose_DH_like"/>
    <property type="match status" value="1"/>
</dbReference>
<dbReference type="InterPro" id="IPR036291">
    <property type="entry name" value="NAD(P)-bd_dom_sf"/>
</dbReference>
<comment type="cofactor">
    <cofactor evidence="1 9">
        <name>Zn(2+)</name>
        <dbReference type="ChEBI" id="CHEBI:29105"/>
    </cofactor>
</comment>
<dbReference type="PROSITE" id="PS00059">
    <property type="entry name" value="ADH_ZINC"/>
    <property type="match status" value="1"/>
</dbReference>
<accession>A0A495XXL3</accession>
<dbReference type="RefSeq" id="WP_245963511.1">
    <property type="nucleotide sequence ID" value="NZ_RBXT01000001.1"/>
</dbReference>
<evidence type="ECO:0000256" key="8">
    <source>
        <dbReference type="ARBA" id="ARBA00049243"/>
    </source>
</evidence>
<evidence type="ECO:0000313" key="12">
    <source>
        <dbReference type="Proteomes" id="UP000278440"/>
    </source>
</evidence>
<dbReference type="Proteomes" id="UP000278440">
    <property type="component" value="Unassembled WGS sequence"/>
</dbReference>
<evidence type="ECO:0000256" key="3">
    <source>
        <dbReference type="ARBA" id="ARBA00013190"/>
    </source>
</evidence>
<dbReference type="PANTHER" id="PTHR42940">
    <property type="entry name" value="ALCOHOL DEHYDROGENASE 1-RELATED"/>
    <property type="match status" value="1"/>
</dbReference>
<dbReference type="Gene3D" id="3.40.50.720">
    <property type="entry name" value="NAD(P)-binding Rossmann-like Domain"/>
    <property type="match status" value="1"/>
</dbReference>
<dbReference type="GO" id="GO:0008270">
    <property type="term" value="F:zinc ion binding"/>
    <property type="evidence" value="ECO:0007669"/>
    <property type="project" value="InterPro"/>
</dbReference>